<feature type="domain" description="N-acetyltransferase" evidence="1">
    <location>
        <begin position="9"/>
        <end position="168"/>
    </location>
</feature>
<reference evidence="3" key="1">
    <citation type="journal article" date="2019" name="Int. J. Syst. Evol. Microbiol.">
        <title>The Global Catalogue of Microorganisms (GCM) 10K type strain sequencing project: providing services to taxonomists for standard genome sequencing and annotation.</title>
        <authorList>
            <consortium name="The Broad Institute Genomics Platform"/>
            <consortium name="The Broad Institute Genome Sequencing Center for Infectious Disease"/>
            <person name="Wu L."/>
            <person name="Ma J."/>
        </authorList>
    </citation>
    <scope>NUCLEOTIDE SEQUENCE [LARGE SCALE GENOMIC DNA]</scope>
    <source>
        <strain evidence="3">NBRC 110044</strain>
    </source>
</reference>
<gene>
    <name evidence="2" type="ORF">GCM10007907_04880</name>
</gene>
<dbReference type="Proteomes" id="UP001156706">
    <property type="component" value="Unassembled WGS sequence"/>
</dbReference>
<protein>
    <submittedName>
        <fullName evidence="2">N-acetyltransferase</fullName>
    </submittedName>
</protein>
<proteinExistence type="predicted"/>
<keyword evidence="3" id="KW-1185">Reference proteome</keyword>
<dbReference type="SUPFAM" id="SSF55729">
    <property type="entry name" value="Acyl-CoA N-acyltransferases (Nat)"/>
    <property type="match status" value="1"/>
</dbReference>
<name>A0ABQ5YB63_9NEIS</name>
<evidence type="ECO:0000259" key="1">
    <source>
        <dbReference type="PROSITE" id="PS51186"/>
    </source>
</evidence>
<dbReference type="EMBL" id="BSOG01000001">
    <property type="protein sequence ID" value="GLR11698.1"/>
    <property type="molecule type" value="Genomic_DNA"/>
</dbReference>
<dbReference type="Gene3D" id="3.40.630.30">
    <property type="match status" value="1"/>
</dbReference>
<dbReference type="PANTHER" id="PTHR43792:SF1">
    <property type="entry name" value="N-ACETYLTRANSFERASE DOMAIN-CONTAINING PROTEIN"/>
    <property type="match status" value="1"/>
</dbReference>
<dbReference type="PANTHER" id="PTHR43792">
    <property type="entry name" value="GNAT FAMILY, PUTATIVE (AFU_ORTHOLOGUE AFUA_3G00765)-RELATED-RELATED"/>
    <property type="match status" value="1"/>
</dbReference>
<accession>A0ABQ5YB63</accession>
<dbReference type="InterPro" id="IPR016181">
    <property type="entry name" value="Acyl_CoA_acyltransferase"/>
</dbReference>
<dbReference type="PROSITE" id="PS51186">
    <property type="entry name" value="GNAT"/>
    <property type="match status" value="1"/>
</dbReference>
<dbReference type="Pfam" id="PF13302">
    <property type="entry name" value="Acetyltransf_3"/>
    <property type="match status" value="1"/>
</dbReference>
<sequence>MYWLESERLLLRRWESADLDDFCRLTGDAEVMRWVGDGTTLDRADTAVWIKRANANVARWGFGTHAVLKRDDRSVIGWAGLIHSEQASAADSAEIIYALRPDCWGRGYATELAAALLAWAWQYSDLVRIVATVDPANAASLALMTKLGFSHEGDGLDEDGLPESRFAIHRPASLAG</sequence>
<dbReference type="InterPro" id="IPR051531">
    <property type="entry name" value="N-acetyltransferase"/>
</dbReference>
<dbReference type="RefSeq" id="WP_284194841.1">
    <property type="nucleotide sequence ID" value="NZ_BSOG01000001.1"/>
</dbReference>
<evidence type="ECO:0000313" key="3">
    <source>
        <dbReference type="Proteomes" id="UP001156706"/>
    </source>
</evidence>
<organism evidence="2 3">
    <name type="scientific">Chitinimonas prasina</name>
    <dbReference type="NCBI Taxonomy" id="1434937"/>
    <lineage>
        <taxon>Bacteria</taxon>
        <taxon>Pseudomonadati</taxon>
        <taxon>Pseudomonadota</taxon>
        <taxon>Betaproteobacteria</taxon>
        <taxon>Neisseriales</taxon>
        <taxon>Chitinibacteraceae</taxon>
        <taxon>Chitinimonas</taxon>
    </lineage>
</organism>
<dbReference type="InterPro" id="IPR000182">
    <property type="entry name" value="GNAT_dom"/>
</dbReference>
<comment type="caution">
    <text evidence="2">The sequence shown here is derived from an EMBL/GenBank/DDBJ whole genome shotgun (WGS) entry which is preliminary data.</text>
</comment>
<evidence type="ECO:0000313" key="2">
    <source>
        <dbReference type="EMBL" id="GLR11698.1"/>
    </source>
</evidence>